<dbReference type="AlphaFoldDB" id="A0A8K0CLX2"/>
<protein>
    <submittedName>
        <fullName evidence="2">Uncharacterized protein</fullName>
    </submittedName>
</protein>
<dbReference type="EMBL" id="VTPC01082468">
    <property type="protein sequence ID" value="KAF2887642.1"/>
    <property type="molecule type" value="Genomic_DNA"/>
</dbReference>
<comment type="caution">
    <text evidence="2">The sequence shown here is derived from an EMBL/GenBank/DDBJ whole genome shotgun (WGS) entry which is preliminary data.</text>
</comment>
<reference evidence="2" key="1">
    <citation type="submission" date="2019-08" db="EMBL/GenBank/DDBJ databases">
        <title>The genome of the North American firefly Photinus pyralis.</title>
        <authorList>
            <consortium name="Photinus pyralis genome working group"/>
            <person name="Fallon T.R."/>
            <person name="Sander Lower S.E."/>
            <person name="Weng J.-K."/>
        </authorList>
    </citation>
    <scope>NUCLEOTIDE SEQUENCE</scope>
    <source>
        <strain evidence="2">TRF0915ILg1</strain>
        <tissue evidence="2">Whole body</tissue>
    </source>
</reference>
<dbReference type="Proteomes" id="UP000801492">
    <property type="component" value="Unassembled WGS sequence"/>
</dbReference>
<evidence type="ECO:0000313" key="2">
    <source>
        <dbReference type="EMBL" id="KAF2887642.1"/>
    </source>
</evidence>
<keyword evidence="3" id="KW-1185">Reference proteome</keyword>
<evidence type="ECO:0000313" key="3">
    <source>
        <dbReference type="Proteomes" id="UP000801492"/>
    </source>
</evidence>
<name>A0A8K0CLX2_IGNLU</name>
<gene>
    <name evidence="2" type="ORF">ILUMI_18532</name>
</gene>
<keyword evidence="1" id="KW-0175">Coiled coil</keyword>
<feature type="coiled-coil region" evidence="1">
    <location>
        <begin position="5"/>
        <end position="66"/>
    </location>
</feature>
<evidence type="ECO:0000256" key="1">
    <source>
        <dbReference type="SAM" id="Coils"/>
    </source>
</evidence>
<sequence>MLLDMKDLKNELKQIRIKQKECNEELKELKRESNMLKEENKIFKKNIEIKTELKETTKSVEILEKEKRLNNVVVTGLKVDTSNSLALKEAMNDFVKQHLEVEPKLKTFRKLGPRTYLMEMINTYEKKLGKINRS</sequence>
<proteinExistence type="predicted"/>
<dbReference type="OrthoDB" id="6782194at2759"/>
<organism evidence="2 3">
    <name type="scientific">Ignelater luminosus</name>
    <name type="common">Cucubano</name>
    <name type="synonym">Pyrophorus luminosus</name>
    <dbReference type="NCBI Taxonomy" id="2038154"/>
    <lineage>
        <taxon>Eukaryota</taxon>
        <taxon>Metazoa</taxon>
        <taxon>Ecdysozoa</taxon>
        <taxon>Arthropoda</taxon>
        <taxon>Hexapoda</taxon>
        <taxon>Insecta</taxon>
        <taxon>Pterygota</taxon>
        <taxon>Neoptera</taxon>
        <taxon>Endopterygota</taxon>
        <taxon>Coleoptera</taxon>
        <taxon>Polyphaga</taxon>
        <taxon>Elateriformia</taxon>
        <taxon>Elateroidea</taxon>
        <taxon>Elateridae</taxon>
        <taxon>Agrypninae</taxon>
        <taxon>Pyrophorini</taxon>
        <taxon>Ignelater</taxon>
    </lineage>
</organism>
<accession>A0A8K0CLX2</accession>